<feature type="chain" id="PRO_5031399291" evidence="1">
    <location>
        <begin position="19"/>
        <end position="128"/>
    </location>
</feature>
<name>A0A7W8G1U4_9GAMM</name>
<dbReference type="PANTHER" id="PTHR39176">
    <property type="entry name" value="PERIPLASMIC PROTEIN-RELATED"/>
    <property type="match status" value="1"/>
</dbReference>
<dbReference type="Proteomes" id="UP000521199">
    <property type="component" value="Unassembled WGS sequence"/>
</dbReference>
<dbReference type="Gene3D" id="1.20.1270.180">
    <property type="match status" value="1"/>
</dbReference>
<evidence type="ECO:0000259" key="2">
    <source>
        <dbReference type="Pfam" id="PF07007"/>
    </source>
</evidence>
<dbReference type="PANTHER" id="PTHR39176:SF1">
    <property type="entry name" value="PERIPLASMIC PROTEIN"/>
    <property type="match status" value="1"/>
</dbReference>
<feature type="domain" description="Lysozyme inhibitor LprI-like N-terminal" evidence="2">
    <location>
        <begin position="30"/>
        <end position="121"/>
    </location>
</feature>
<evidence type="ECO:0000313" key="3">
    <source>
        <dbReference type="EMBL" id="MBB5209243.1"/>
    </source>
</evidence>
<sequence>MKLAWLVVAALSAASVQARDTDYSAAYSACMDASGGVTASMIDCIGNEHALQDAALNAAYAALRAALPAERRTQLQAVQRAWIAYRDANCGFYADPDGGTLARVSATECMLRETAARALELRTLLPVD</sequence>
<organism evidence="3 4">
    <name type="scientific">Chiayiivirga flava</name>
    <dbReference type="NCBI Taxonomy" id="659595"/>
    <lineage>
        <taxon>Bacteria</taxon>
        <taxon>Pseudomonadati</taxon>
        <taxon>Pseudomonadota</taxon>
        <taxon>Gammaproteobacteria</taxon>
        <taxon>Lysobacterales</taxon>
        <taxon>Lysobacteraceae</taxon>
        <taxon>Chiayiivirga</taxon>
    </lineage>
</organism>
<evidence type="ECO:0000313" key="4">
    <source>
        <dbReference type="Proteomes" id="UP000521199"/>
    </source>
</evidence>
<keyword evidence="1" id="KW-0732">Signal</keyword>
<evidence type="ECO:0000256" key="1">
    <source>
        <dbReference type="SAM" id="SignalP"/>
    </source>
</evidence>
<keyword evidence="4" id="KW-1185">Reference proteome</keyword>
<feature type="signal peptide" evidence="1">
    <location>
        <begin position="1"/>
        <end position="18"/>
    </location>
</feature>
<comment type="caution">
    <text evidence="3">The sequence shown here is derived from an EMBL/GenBank/DDBJ whole genome shotgun (WGS) entry which is preliminary data.</text>
</comment>
<dbReference type="Pfam" id="PF07007">
    <property type="entry name" value="LprI"/>
    <property type="match status" value="1"/>
</dbReference>
<dbReference type="RefSeq" id="WP_183961783.1">
    <property type="nucleotide sequence ID" value="NZ_JACHHP010000005.1"/>
</dbReference>
<gene>
    <name evidence="3" type="ORF">HNQ52_002806</name>
</gene>
<dbReference type="EMBL" id="JACHHP010000005">
    <property type="protein sequence ID" value="MBB5209243.1"/>
    <property type="molecule type" value="Genomic_DNA"/>
</dbReference>
<accession>A0A7W8G1U4</accession>
<proteinExistence type="predicted"/>
<dbReference type="AlphaFoldDB" id="A0A7W8G1U4"/>
<dbReference type="InterPro" id="IPR009739">
    <property type="entry name" value="LprI-like_N"/>
</dbReference>
<reference evidence="3 4" key="1">
    <citation type="submission" date="2020-08" db="EMBL/GenBank/DDBJ databases">
        <title>Genomic Encyclopedia of Type Strains, Phase IV (KMG-IV): sequencing the most valuable type-strain genomes for metagenomic binning, comparative biology and taxonomic classification.</title>
        <authorList>
            <person name="Goeker M."/>
        </authorList>
    </citation>
    <scope>NUCLEOTIDE SEQUENCE [LARGE SCALE GENOMIC DNA]</scope>
    <source>
        <strain evidence="3 4">DSM 24163</strain>
    </source>
</reference>
<protein>
    <submittedName>
        <fullName evidence="3">Uncharacterized protein YecT (DUF1311 family)</fullName>
    </submittedName>
</protein>